<keyword evidence="8" id="KW-1133">Transmembrane helix</keyword>
<dbReference type="PANTHER" id="PTHR35789:SF1">
    <property type="entry name" value="SPORE GERMINATION PROTEIN B3"/>
    <property type="match status" value="1"/>
</dbReference>
<dbReference type="Pfam" id="PF05504">
    <property type="entry name" value="Spore_GerAC"/>
    <property type="match status" value="1"/>
</dbReference>
<evidence type="ECO:0000256" key="1">
    <source>
        <dbReference type="ARBA" id="ARBA00004635"/>
    </source>
</evidence>
<reference evidence="11 12" key="1">
    <citation type="submission" date="2016-11" db="EMBL/GenBank/DDBJ databases">
        <authorList>
            <person name="Jaros S."/>
            <person name="Januszkiewicz K."/>
            <person name="Wedrychowicz H."/>
        </authorList>
    </citation>
    <scope>NUCLEOTIDE SEQUENCE [LARGE SCALE GENOMIC DNA]</scope>
    <source>
        <strain evidence="11 12">DSM 14501</strain>
    </source>
</reference>
<dbReference type="STRING" id="1121266.SAMN02745883_00951"/>
<keyword evidence="12" id="KW-1185">Reference proteome</keyword>
<dbReference type="Proteomes" id="UP000184082">
    <property type="component" value="Unassembled WGS sequence"/>
</dbReference>
<evidence type="ECO:0000256" key="2">
    <source>
        <dbReference type="ARBA" id="ARBA00007886"/>
    </source>
</evidence>
<comment type="similarity">
    <text evidence="2">Belongs to the GerABKC lipoprotein family.</text>
</comment>
<evidence type="ECO:0000313" key="11">
    <source>
        <dbReference type="EMBL" id="SHJ97076.1"/>
    </source>
</evidence>
<evidence type="ECO:0000256" key="4">
    <source>
        <dbReference type="ARBA" id="ARBA00022729"/>
    </source>
</evidence>
<accession>A0A1M6NNA5</accession>
<keyword evidence="8" id="KW-0812">Transmembrane</keyword>
<evidence type="ECO:0000256" key="5">
    <source>
        <dbReference type="ARBA" id="ARBA00023136"/>
    </source>
</evidence>
<protein>
    <submittedName>
        <fullName evidence="11">Spore germination protein KC</fullName>
    </submittedName>
</protein>
<evidence type="ECO:0000259" key="10">
    <source>
        <dbReference type="Pfam" id="PF25198"/>
    </source>
</evidence>
<evidence type="ECO:0000256" key="6">
    <source>
        <dbReference type="ARBA" id="ARBA00023139"/>
    </source>
</evidence>
<dbReference type="InterPro" id="IPR038501">
    <property type="entry name" value="Spore_GerAC_C_sf"/>
</dbReference>
<gene>
    <name evidence="11" type="ORF">SAMN02745883_00951</name>
</gene>
<dbReference type="NCBIfam" id="TIGR02887">
    <property type="entry name" value="spore_ger_x_C"/>
    <property type="match status" value="1"/>
</dbReference>
<keyword evidence="7" id="KW-0449">Lipoprotein</keyword>
<comment type="subcellular location">
    <subcellularLocation>
        <location evidence="1">Membrane</location>
        <topology evidence="1">Lipid-anchor</topology>
    </subcellularLocation>
</comment>
<keyword evidence="5 8" id="KW-0472">Membrane</keyword>
<evidence type="ECO:0000259" key="9">
    <source>
        <dbReference type="Pfam" id="PF05504"/>
    </source>
</evidence>
<sequence>MKKEIIGVLIIIMILNITVLTSCWNYVEINDKRIVSGAAVDYDEKNDKIILTVETVTNRLGKETERTKQEIFYSEGSTIFEAIRNIIEKSGQKLFWSHAKVMVLSKSLLKNKNKFLGVIDFMDRDVELRDNIWLFVSRNKEAREILEANLQLDKIVAYHLEDMMENKKSVSKFHAVPLWEFVDKLAIKGISPVLPLVSKITYNNRDVVEVFGTVVFKKLESVGFLNGIETKSFLLVINELKGGTLVIQEDKLFDKPIKIAMEIFDNKTKITPVYSDEKLTMNIDVKTKVNINEIGAKIDLTDEKKIKRLQEKGEQVIKNDIQNVIKKVQKEYRSDIFGFGTIIERKFPKQWKKIRDKWDEYFLNLNIKVNVDLSIKGTALRLKSIDVED</sequence>
<dbReference type="GO" id="GO:0016020">
    <property type="term" value="C:membrane"/>
    <property type="evidence" value="ECO:0007669"/>
    <property type="project" value="UniProtKB-SubCell"/>
</dbReference>
<dbReference type="GO" id="GO:0009847">
    <property type="term" value="P:spore germination"/>
    <property type="evidence" value="ECO:0007669"/>
    <property type="project" value="InterPro"/>
</dbReference>
<keyword evidence="6" id="KW-0564">Palmitate</keyword>
<dbReference type="AlphaFoldDB" id="A0A1M6NNA5"/>
<organism evidence="11 12">
    <name type="scientific">Caminicella sporogenes DSM 14501</name>
    <dbReference type="NCBI Taxonomy" id="1121266"/>
    <lineage>
        <taxon>Bacteria</taxon>
        <taxon>Bacillati</taxon>
        <taxon>Bacillota</taxon>
        <taxon>Clostridia</taxon>
        <taxon>Peptostreptococcales</taxon>
        <taxon>Caminicellaceae</taxon>
        <taxon>Caminicella</taxon>
    </lineage>
</organism>
<dbReference type="Gene3D" id="3.30.300.210">
    <property type="entry name" value="Nutrient germinant receptor protein C, domain 3"/>
    <property type="match status" value="1"/>
</dbReference>
<dbReference type="InterPro" id="IPR057336">
    <property type="entry name" value="GerAC_N"/>
</dbReference>
<evidence type="ECO:0000256" key="8">
    <source>
        <dbReference type="SAM" id="Phobius"/>
    </source>
</evidence>
<feature type="domain" description="Spore germination GerAC-like C-terminal" evidence="9">
    <location>
        <begin position="212"/>
        <end position="378"/>
    </location>
</feature>
<dbReference type="InterPro" id="IPR008844">
    <property type="entry name" value="Spore_GerAC-like"/>
</dbReference>
<dbReference type="EMBL" id="FRAJ01000006">
    <property type="protein sequence ID" value="SHJ97076.1"/>
    <property type="molecule type" value="Genomic_DNA"/>
</dbReference>
<name>A0A1M6NNA5_9FIRM</name>
<dbReference type="Pfam" id="PF25198">
    <property type="entry name" value="Spore_GerAC_N"/>
    <property type="match status" value="1"/>
</dbReference>
<feature type="transmembrane region" description="Helical" evidence="8">
    <location>
        <begin position="7"/>
        <end position="27"/>
    </location>
</feature>
<evidence type="ECO:0000256" key="7">
    <source>
        <dbReference type="ARBA" id="ARBA00023288"/>
    </source>
</evidence>
<dbReference type="PANTHER" id="PTHR35789">
    <property type="entry name" value="SPORE GERMINATION PROTEIN B3"/>
    <property type="match status" value="1"/>
</dbReference>
<evidence type="ECO:0000256" key="3">
    <source>
        <dbReference type="ARBA" id="ARBA00022544"/>
    </source>
</evidence>
<dbReference type="PROSITE" id="PS51257">
    <property type="entry name" value="PROKAR_LIPOPROTEIN"/>
    <property type="match status" value="1"/>
</dbReference>
<evidence type="ECO:0000313" key="12">
    <source>
        <dbReference type="Proteomes" id="UP000184082"/>
    </source>
</evidence>
<proteinExistence type="inferred from homology"/>
<feature type="domain" description="Spore germination protein N-terminal" evidence="10">
    <location>
        <begin position="25"/>
        <end position="198"/>
    </location>
</feature>
<keyword evidence="3" id="KW-0309">Germination</keyword>
<dbReference type="InterPro" id="IPR046953">
    <property type="entry name" value="Spore_GerAC-like_C"/>
</dbReference>
<keyword evidence="4" id="KW-0732">Signal</keyword>
<dbReference type="RefSeq" id="WP_072966218.1">
    <property type="nucleotide sequence ID" value="NZ_FRAJ01000006.1"/>
</dbReference>